<sequence length="70" mass="7877">MMCIIFVDLQREKACTLAQRISHCYLPANSFVLSVLPVVSLGNCELHLAKGQSRCLTRDLLMFHLTTGRL</sequence>
<dbReference type="EMBL" id="GBXM01076444">
    <property type="protein sequence ID" value="JAH32133.1"/>
    <property type="molecule type" value="Transcribed_RNA"/>
</dbReference>
<reference evidence="1" key="1">
    <citation type="submission" date="2014-11" db="EMBL/GenBank/DDBJ databases">
        <authorList>
            <person name="Amaro Gonzalez C."/>
        </authorList>
    </citation>
    <scope>NUCLEOTIDE SEQUENCE</scope>
</reference>
<dbReference type="EMBL" id="GBXM01079781">
    <property type="protein sequence ID" value="JAH28796.1"/>
    <property type="molecule type" value="Transcribed_RNA"/>
</dbReference>
<reference evidence="1" key="2">
    <citation type="journal article" date="2015" name="Fish Shellfish Immunol.">
        <title>Early steps in the European eel (Anguilla anguilla)-Vibrio vulnificus interaction in the gills: Role of the RtxA13 toxin.</title>
        <authorList>
            <person name="Callol A."/>
            <person name="Pajuelo D."/>
            <person name="Ebbesson L."/>
            <person name="Teles M."/>
            <person name="MacKenzie S."/>
            <person name="Amaro C."/>
        </authorList>
    </citation>
    <scope>NUCLEOTIDE SEQUENCE</scope>
</reference>
<accession>A0A0E9RI32</accession>
<name>A0A0E9RI32_ANGAN</name>
<organism evidence="1">
    <name type="scientific">Anguilla anguilla</name>
    <name type="common">European freshwater eel</name>
    <name type="synonym">Muraena anguilla</name>
    <dbReference type="NCBI Taxonomy" id="7936"/>
    <lineage>
        <taxon>Eukaryota</taxon>
        <taxon>Metazoa</taxon>
        <taxon>Chordata</taxon>
        <taxon>Craniata</taxon>
        <taxon>Vertebrata</taxon>
        <taxon>Euteleostomi</taxon>
        <taxon>Actinopterygii</taxon>
        <taxon>Neopterygii</taxon>
        <taxon>Teleostei</taxon>
        <taxon>Anguilliformes</taxon>
        <taxon>Anguillidae</taxon>
        <taxon>Anguilla</taxon>
    </lineage>
</organism>
<proteinExistence type="predicted"/>
<protein>
    <submittedName>
        <fullName evidence="1">Uncharacterized protein</fullName>
    </submittedName>
</protein>
<dbReference type="AlphaFoldDB" id="A0A0E9RI32"/>
<evidence type="ECO:0000313" key="1">
    <source>
        <dbReference type="EMBL" id="JAH28796.1"/>
    </source>
</evidence>